<gene>
    <name evidence="3" type="ORF">HPLM_LOCUS13696</name>
</gene>
<name>A0A0N4WQJ7_HAEPC</name>
<dbReference type="AlphaFoldDB" id="A0A0N4WQJ7"/>
<evidence type="ECO:0000313" key="3">
    <source>
        <dbReference type="EMBL" id="VDO50280.1"/>
    </source>
</evidence>
<keyword evidence="2" id="KW-0812">Transmembrane</keyword>
<reference evidence="3 4" key="2">
    <citation type="submission" date="2018-11" db="EMBL/GenBank/DDBJ databases">
        <authorList>
            <consortium name="Pathogen Informatics"/>
        </authorList>
    </citation>
    <scope>NUCLEOTIDE SEQUENCE [LARGE SCALE GENOMIC DNA]</scope>
    <source>
        <strain evidence="3 4">MHpl1</strain>
    </source>
</reference>
<dbReference type="Proteomes" id="UP000268014">
    <property type="component" value="Unassembled WGS sequence"/>
</dbReference>
<feature type="compositionally biased region" description="Basic and acidic residues" evidence="1">
    <location>
        <begin position="127"/>
        <end position="141"/>
    </location>
</feature>
<accession>A0A0N4WQJ7</accession>
<keyword evidence="2" id="KW-0472">Membrane</keyword>
<sequence length="147" mass="17046">MIASAGRLDEHIRRVTKVLDFITRMHITDSTEAAERLGKLADIDAVADEKIEDLRKTLELLEYQRREREPLLYRAYLFICSMLNWIAIRMNQFMLNCRVIADLAWQRANAPSTSITADTQQETSTQKSDETEVTMRQKREQLAAAKK</sequence>
<dbReference type="EMBL" id="UZAF01018309">
    <property type="protein sequence ID" value="VDO50280.1"/>
    <property type="molecule type" value="Genomic_DNA"/>
</dbReference>
<reference evidence="5" key="1">
    <citation type="submission" date="2017-02" db="UniProtKB">
        <authorList>
            <consortium name="WormBaseParasite"/>
        </authorList>
    </citation>
    <scope>IDENTIFICATION</scope>
</reference>
<feature type="region of interest" description="Disordered" evidence="1">
    <location>
        <begin position="112"/>
        <end position="147"/>
    </location>
</feature>
<organism evidence="5">
    <name type="scientific">Haemonchus placei</name>
    <name type="common">Barber's pole worm</name>
    <dbReference type="NCBI Taxonomy" id="6290"/>
    <lineage>
        <taxon>Eukaryota</taxon>
        <taxon>Metazoa</taxon>
        <taxon>Ecdysozoa</taxon>
        <taxon>Nematoda</taxon>
        <taxon>Chromadorea</taxon>
        <taxon>Rhabditida</taxon>
        <taxon>Rhabditina</taxon>
        <taxon>Rhabditomorpha</taxon>
        <taxon>Strongyloidea</taxon>
        <taxon>Trichostrongylidae</taxon>
        <taxon>Haemonchus</taxon>
    </lineage>
</organism>
<feature type="compositionally biased region" description="Polar residues" evidence="1">
    <location>
        <begin position="112"/>
        <end position="126"/>
    </location>
</feature>
<evidence type="ECO:0000313" key="5">
    <source>
        <dbReference type="WBParaSite" id="HPLM_0001370401-mRNA-1"/>
    </source>
</evidence>
<feature type="transmembrane region" description="Helical" evidence="2">
    <location>
        <begin position="71"/>
        <end position="88"/>
    </location>
</feature>
<evidence type="ECO:0000256" key="2">
    <source>
        <dbReference type="SAM" id="Phobius"/>
    </source>
</evidence>
<keyword evidence="2" id="KW-1133">Transmembrane helix</keyword>
<dbReference type="WBParaSite" id="HPLM_0001370401-mRNA-1">
    <property type="protein sequence ID" value="HPLM_0001370401-mRNA-1"/>
    <property type="gene ID" value="HPLM_0001370401"/>
</dbReference>
<proteinExistence type="predicted"/>
<protein>
    <submittedName>
        <fullName evidence="5">PhoU domain-containing protein</fullName>
    </submittedName>
</protein>
<evidence type="ECO:0000313" key="4">
    <source>
        <dbReference type="Proteomes" id="UP000268014"/>
    </source>
</evidence>
<dbReference type="OrthoDB" id="5845483at2759"/>
<keyword evidence="4" id="KW-1185">Reference proteome</keyword>
<evidence type="ECO:0000256" key="1">
    <source>
        <dbReference type="SAM" id="MobiDB-lite"/>
    </source>
</evidence>
<dbReference type="OMA" id="WIAIRMN"/>